<evidence type="ECO:0000313" key="1">
    <source>
        <dbReference type="EMBL" id="KAI3781356.1"/>
    </source>
</evidence>
<name>A0ACB9GDR0_CICIN</name>
<keyword evidence="2" id="KW-1185">Reference proteome</keyword>
<gene>
    <name evidence="1" type="ORF">L2E82_11369</name>
</gene>
<evidence type="ECO:0000313" key="2">
    <source>
        <dbReference type="Proteomes" id="UP001055811"/>
    </source>
</evidence>
<comment type="caution">
    <text evidence="1">The sequence shown here is derived from an EMBL/GenBank/DDBJ whole genome shotgun (WGS) entry which is preliminary data.</text>
</comment>
<dbReference type="EMBL" id="CM042010">
    <property type="protein sequence ID" value="KAI3781356.1"/>
    <property type="molecule type" value="Genomic_DNA"/>
</dbReference>
<protein>
    <submittedName>
        <fullName evidence="1">Uncharacterized protein</fullName>
    </submittedName>
</protein>
<organism evidence="1 2">
    <name type="scientific">Cichorium intybus</name>
    <name type="common">Chicory</name>
    <dbReference type="NCBI Taxonomy" id="13427"/>
    <lineage>
        <taxon>Eukaryota</taxon>
        <taxon>Viridiplantae</taxon>
        <taxon>Streptophyta</taxon>
        <taxon>Embryophyta</taxon>
        <taxon>Tracheophyta</taxon>
        <taxon>Spermatophyta</taxon>
        <taxon>Magnoliopsida</taxon>
        <taxon>eudicotyledons</taxon>
        <taxon>Gunneridae</taxon>
        <taxon>Pentapetalae</taxon>
        <taxon>asterids</taxon>
        <taxon>campanulids</taxon>
        <taxon>Asterales</taxon>
        <taxon>Asteraceae</taxon>
        <taxon>Cichorioideae</taxon>
        <taxon>Cichorieae</taxon>
        <taxon>Cichoriinae</taxon>
        <taxon>Cichorium</taxon>
    </lineage>
</organism>
<proteinExistence type="predicted"/>
<dbReference type="Proteomes" id="UP001055811">
    <property type="component" value="Linkage Group LG02"/>
</dbReference>
<accession>A0ACB9GDR0</accession>
<sequence>MSFLIKKYDVDESDWVIPNHTPLVISDVSLPFSYYNCVWNGITSGRGDCICKGIPDFQIIRNKSKPHKVAYFKGYTGKPIYSVWYGSESERRAIFVDEVKCIGCLKCTLFAENTFAIEFFYGRARVIAQWADSEYKIQEAIEAWPVDCISMVERSKLAALEFLMSKQPRGNVRIGAGNTVGSRV</sequence>
<reference evidence="2" key="1">
    <citation type="journal article" date="2022" name="Mol. Ecol. Resour.">
        <title>The genomes of chicory, endive, great burdock and yacon provide insights into Asteraceae palaeo-polyploidization history and plant inulin production.</title>
        <authorList>
            <person name="Fan W."/>
            <person name="Wang S."/>
            <person name="Wang H."/>
            <person name="Wang A."/>
            <person name="Jiang F."/>
            <person name="Liu H."/>
            <person name="Zhao H."/>
            <person name="Xu D."/>
            <person name="Zhang Y."/>
        </authorList>
    </citation>
    <scope>NUCLEOTIDE SEQUENCE [LARGE SCALE GENOMIC DNA]</scope>
    <source>
        <strain evidence="2">cv. Punajuju</strain>
    </source>
</reference>
<reference evidence="1 2" key="2">
    <citation type="journal article" date="2022" name="Mol. Ecol. Resour.">
        <title>The genomes of chicory, endive, great burdock and yacon provide insights into Asteraceae paleo-polyploidization history and plant inulin production.</title>
        <authorList>
            <person name="Fan W."/>
            <person name="Wang S."/>
            <person name="Wang H."/>
            <person name="Wang A."/>
            <person name="Jiang F."/>
            <person name="Liu H."/>
            <person name="Zhao H."/>
            <person name="Xu D."/>
            <person name="Zhang Y."/>
        </authorList>
    </citation>
    <scope>NUCLEOTIDE SEQUENCE [LARGE SCALE GENOMIC DNA]</scope>
    <source>
        <strain evidence="2">cv. Punajuju</strain>
        <tissue evidence="1">Leaves</tissue>
    </source>
</reference>